<evidence type="ECO:0000256" key="2">
    <source>
        <dbReference type="ARBA" id="ARBA00022525"/>
    </source>
</evidence>
<organism evidence="5">
    <name type="scientific">Alsobacter sp. KACC 23698</name>
    <dbReference type="NCBI Taxonomy" id="3149229"/>
    <lineage>
        <taxon>Bacteria</taxon>
        <taxon>Pseudomonadati</taxon>
        <taxon>Pseudomonadota</taxon>
        <taxon>Alphaproteobacteria</taxon>
        <taxon>Hyphomicrobiales</taxon>
        <taxon>Alsobacteraceae</taxon>
        <taxon>Alsobacter</taxon>
    </lineage>
</organism>
<protein>
    <submittedName>
        <fullName evidence="5">DUF4214 domain-containing protein</fullName>
    </submittedName>
</protein>
<dbReference type="GO" id="GO:0005576">
    <property type="term" value="C:extracellular region"/>
    <property type="evidence" value="ECO:0007669"/>
    <property type="project" value="UniProtKB-SubCell"/>
</dbReference>
<dbReference type="InterPro" id="IPR025282">
    <property type="entry name" value="DUF4214"/>
</dbReference>
<proteinExistence type="predicted"/>
<dbReference type="GO" id="GO:0005509">
    <property type="term" value="F:calcium ion binding"/>
    <property type="evidence" value="ECO:0007669"/>
    <property type="project" value="InterPro"/>
</dbReference>
<name>A0AAU7JF21_9HYPH</name>
<dbReference type="Gene3D" id="1.10.3130.20">
    <property type="entry name" value="Phycobilisome linker domain"/>
    <property type="match status" value="1"/>
</dbReference>
<dbReference type="InterPro" id="IPR001343">
    <property type="entry name" value="Hemolysn_Ca-bd"/>
</dbReference>
<dbReference type="SUPFAM" id="SSF51120">
    <property type="entry name" value="beta-Roll"/>
    <property type="match status" value="1"/>
</dbReference>
<evidence type="ECO:0000259" key="4">
    <source>
        <dbReference type="Pfam" id="PF13946"/>
    </source>
</evidence>
<dbReference type="AlphaFoldDB" id="A0AAU7JF21"/>
<dbReference type="RefSeq" id="WP_406855640.1">
    <property type="nucleotide sequence ID" value="NZ_CP157484.1"/>
</dbReference>
<feature type="region of interest" description="Disordered" evidence="3">
    <location>
        <begin position="461"/>
        <end position="482"/>
    </location>
</feature>
<evidence type="ECO:0000256" key="1">
    <source>
        <dbReference type="ARBA" id="ARBA00004613"/>
    </source>
</evidence>
<evidence type="ECO:0000256" key="3">
    <source>
        <dbReference type="SAM" id="MobiDB-lite"/>
    </source>
</evidence>
<keyword evidence="2" id="KW-0964">Secreted</keyword>
<dbReference type="InterPro" id="IPR050557">
    <property type="entry name" value="RTX_toxin/Mannuronan_C5-epim"/>
</dbReference>
<sequence>MASADTIRSLYRAIQFRDPPAGELADYVARLDSGQLTATAAQVAILRSPYTVNFVAPVVREYQAAFGRVPDLGGLDFWADSTGAGYVDVLELAKLFVSSAEFQTRYGAGTDVNKAFLISLYTSVLGRGPDEGGLAYWLGSGQSQAQVLNYFAQSAEFTAQSSAYVENFLTLNAAGKTLTAGSLLAQSPLTLLPEQGFVGGTGAEAVRVAKTTASVAMGAGDDVVFLDAIAPGRPGLIAGGPGSDTLTMGAVVANALAGDPDSAALVTGFEKVGLLSSKVGTTLDVGALNAKGANAITTVEMLEPGALGVVVKDIPSGGALVLDHYSPSPIFIQVKDAATSKTDAFTIVMAGVGAPEPPLVIVPYVEAITVQTASSAAQMSLLQFESNQTTSVTMAGPAGFRLELAASSLSSIDNQVAASGGLTSVKLNTKVAGTFTYQGSAGSDECDARLAGGNTVLRGGDGDDALYGSQGGSNTLEGGSGDDRLFTGSGSDTVNGGDGSDSVFIGSGQHQITGGAGADLLIVQSTSKTAIPVILDLGRGDLGPNPADVFIFAGAGAFQAARVSLPGFGTLSSALNIAGSSTSGNTVKWFQFSGSTYLVQDIATATTFQEGTDRVVKIAGLVDFSTANFDGMGGLTLL</sequence>
<gene>
    <name evidence="5" type="ORF">ABEG18_24425</name>
</gene>
<dbReference type="PANTHER" id="PTHR38340:SF1">
    <property type="entry name" value="S-LAYER PROTEIN"/>
    <property type="match status" value="1"/>
</dbReference>
<dbReference type="Pfam" id="PF00353">
    <property type="entry name" value="HemolysinCabind"/>
    <property type="match status" value="1"/>
</dbReference>
<reference evidence="5" key="1">
    <citation type="submission" date="2024-05" db="EMBL/GenBank/DDBJ databases">
        <authorList>
            <person name="Kim S."/>
            <person name="Heo J."/>
            <person name="Choi H."/>
            <person name="Choi Y."/>
            <person name="Kwon S.-W."/>
            <person name="Kim Y."/>
        </authorList>
    </citation>
    <scope>NUCLEOTIDE SEQUENCE</scope>
    <source>
        <strain evidence="5">KACC 23698</strain>
    </source>
</reference>
<comment type="subcellular location">
    <subcellularLocation>
        <location evidence="1">Secreted</location>
    </subcellularLocation>
</comment>
<dbReference type="PRINTS" id="PR00313">
    <property type="entry name" value="CABNDNGRPT"/>
</dbReference>
<dbReference type="Pfam" id="PF13946">
    <property type="entry name" value="DUF4214"/>
    <property type="match status" value="1"/>
</dbReference>
<dbReference type="PANTHER" id="PTHR38340">
    <property type="entry name" value="S-LAYER PROTEIN"/>
    <property type="match status" value="1"/>
</dbReference>
<dbReference type="Gene3D" id="2.150.10.10">
    <property type="entry name" value="Serralysin-like metalloprotease, C-terminal"/>
    <property type="match status" value="1"/>
</dbReference>
<feature type="domain" description="DUF4214" evidence="4">
    <location>
        <begin position="93"/>
        <end position="160"/>
    </location>
</feature>
<accession>A0AAU7JF21</accession>
<evidence type="ECO:0000313" key="5">
    <source>
        <dbReference type="EMBL" id="XBO38800.1"/>
    </source>
</evidence>
<dbReference type="EMBL" id="CP157484">
    <property type="protein sequence ID" value="XBO38800.1"/>
    <property type="molecule type" value="Genomic_DNA"/>
</dbReference>
<dbReference type="InterPro" id="IPR038255">
    <property type="entry name" value="PBS_linker_sf"/>
</dbReference>
<dbReference type="InterPro" id="IPR011049">
    <property type="entry name" value="Serralysin-like_metalloprot_C"/>
</dbReference>